<feature type="non-terminal residue" evidence="3">
    <location>
        <position position="1"/>
    </location>
</feature>
<evidence type="ECO:0000313" key="3">
    <source>
        <dbReference type="EMBL" id="SUZ93336.1"/>
    </source>
</evidence>
<sequence>VRIRVGFGFGGAARPDDHDAFGHLVDDLERLGFDSLWVSERAGSATLDPMVAMAYAAGRTERLKFGPAVMVLPGRNPVLCAKALASLDRISNGRALPAFGLGIADTAEQQAFGVQRSERAAWFDEALPLIRRLWTGDVVDHDGERFRLDGVRILPRPVQDPFEVWLGGQAPSELRRCGRLGDGWLPSFTTPAAVADGIRLVSETAAAHGRSIDPEHFGALVPFVHDALPERFAQRLRARQPDLDPAEVVAHGIRGLRSRLEELVSVGASKFVAFPLDEPSDWHATVEDVATELLPLQT</sequence>
<feature type="domain" description="Luciferase-like" evidence="2">
    <location>
        <begin position="19"/>
        <end position="232"/>
    </location>
</feature>
<dbReference type="Gene3D" id="3.20.20.30">
    <property type="entry name" value="Luciferase-like domain"/>
    <property type="match status" value="1"/>
</dbReference>
<dbReference type="InterPro" id="IPR050564">
    <property type="entry name" value="F420-G6PD/mer"/>
</dbReference>
<dbReference type="AlphaFoldDB" id="A0A381RN91"/>
<dbReference type="GO" id="GO:0016705">
    <property type="term" value="F:oxidoreductase activity, acting on paired donors, with incorporation or reduction of molecular oxygen"/>
    <property type="evidence" value="ECO:0007669"/>
    <property type="project" value="InterPro"/>
</dbReference>
<name>A0A381RN91_9ZZZZ</name>
<keyword evidence="1" id="KW-0560">Oxidoreductase</keyword>
<evidence type="ECO:0000256" key="1">
    <source>
        <dbReference type="ARBA" id="ARBA00023002"/>
    </source>
</evidence>
<proteinExistence type="predicted"/>
<dbReference type="SUPFAM" id="SSF51679">
    <property type="entry name" value="Bacterial luciferase-like"/>
    <property type="match status" value="1"/>
</dbReference>
<dbReference type="InterPro" id="IPR019921">
    <property type="entry name" value="Lucif-like_OxRdtase_Rv2161c"/>
</dbReference>
<evidence type="ECO:0000259" key="2">
    <source>
        <dbReference type="Pfam" id="PF00296"/>
    </source>
</evidence>
<dbReference type="PANTHER" id="PTHR43244:SF1">
    <property type="entry name" value="5,10-METHYLENETETRAHYDROMETHANOPTERIN REDUCTASE"/>
    <property type="match status" value="1"/>
</dbReference>
<protein>
    <recommendedName>
        <fullName evidence="2">Luciferase-like domain-containing protein</fullName>
    </recommendedName>
</protein>
<dbReference type="InterPro" id="IPR036661">
    <property type="entry name" value="Luciferase-like_sf"/>
</dbReference>
<accession>A0A381RN91</accession>
<gene>
    <name evidence="3" type="ORF">METZ01_LOCUS46190</name>
</gene>
<dbReference type="PANTHER" id="PTHR43244">
    <property type="match status" value="1"/>
</dbReference>
<reference evidence="3" key="1">
    <citation type="submission" date="2018-05" db="EMBL/GenBank/DDBJ databases">
        <authorList>
            <person name="Lanie J.A."/>
            <person name="Ng W.-L."/>
            <person name="Kazmierczak K.M."/>
            <person name="Andrzejewski T.M."/>
            <person name="Davidsen T.M."/>
            <person name="Wayne K.J."/>
            <person name="Tettelin H."/>
            <person name="Glass J.I."/>
            <person name="Rusch D."/>
            <person name="Podicherti R."/>
            <person name="Tsui H.-C.T."/>
            <person name="Winkler M.E."/>
        </authorList>
    </citation>
    <scope>NUCLEOTIDE SEQUENCE</scope>
</reference>
<dbReference type="InterPro" id="IPR011251">
    <property type="entry name" value="Luciferase-like_dom"/>
</dbReference>
<dbReference type="EMBL" id="UINC01002137">
    <property type="protein sequence ID" value="SUZ93336.1"/>
    <property type="molecule type" value="Genomic_DNA"/>
</dbReference>
<dbReference type="Pfam" id="PF00296">
    <property type="entry name" value="Bac_luciferase"/>
    <property type="match status" value="1"/>
</dbReference>
<organism evidence="3">
    <name type="scientific">marine metagenome</name>
    <dbReference type="NCBI Taxonomy" id="408172"/>
    <lineage>
        <taxon>unclassified sequences</taxon>
        <taxon>metagenomes</taxon>
        <taxon>ecological metagenomes</taxon>
    </lineage>
</organism>
<dbReference type="NCBIfam" id="TIGR03619">
    <property type="entry name" value="F420_Rv2161c"/>
    <property type="match status" value="1"/>
</dbReference>